<dbReference type="Gene3D" id="3.40.140.10">
    <property type="entry name" value="Cytidine Deaminase, domain 2"/>
    <property type="match status" value="1"/>
</dbReference>
<dbReference type="SUPFAM" id="SSF57756">
    <property type="entry name" value="Retrovirus zinc finger-like domains"/>
    <property type="match status" value="1"/>
</dbReference>
<name>A0ABY6LBP3_9ARAC</name>
<keyword evidence="3" id="KW-0862">Zinc</keyword>
<dbReference type="SUPFAM" id="SSF53927">
    <property type="entry name" value="Cytidine deaminase-like"/>
    <property type="match status" value="1"/>
</dbReference>
<keyword evidence="3" id="KW-0863">Zinc-finger</keyword>
<proteinExistence type="inferred from homology"/>
<evidence type="ECO:0000259" key="4">
    <source>
        <dbReference type="PROSITE" id="PS50158"/>
    </source>
</evidence>
<dbReference type="Pfam" id="PF14437">
    <property type="entry name" value="MafB19-deam"/>
    <property type="match status" value="1"/>
</dbReference>
<evidence type="ECO:0000313" key="7">
    <source>
        <dbReference type="Proteomes" id="UP001235939"/>
    </source>
</evidence>
<accession>A0ABY6LBP3</accession>
<evidence type="ECO:0000259" key="5">
    <source>
        <dbReference type="PROSITE" id="PS51747"/>
    </source>
</evidence>
<protein>
    <submittedName>
        <fullName evidence="6">ADAT3</fullName>
    </submittedName>
</protein>
<dbReference type="SUPFAM" id="SSF53098">
    <property type="entry name" value="Ribonuclease H-like"/>
    <property type="match status" value="1"/>
</dbReference>
<dbReference type="Gene3D" id="3.30.420.10">
    <property type="entry name" value="Ribonuclease H-like superfamily/Ribonuclease H"/>
    <property type="match status" value="1"/>
</dbReference>
<dbReference type="InterPro" id="IPR036875">
    <property type="entry name" value="Znf_CCHC_sf"/>
</dbReference>
<dbReference type="PANTHER" id="PTHR11079">
    <property type="entry name" value="CYTOSINE DEAMINASE FAMILY MEMBER"/>
    <property type="match status" value="1"/>
</dbReference>
<dbReference type="Pfam" id="PF14223">
    <property type="entry name" value="Retrotran_gag_2"/>
    <property type="match status" value="1"/>
</dbReference>
<dbReference type="PROSITE" id="PS51747">
    <property type="entry name" value="CYT_DCMP_DEAMINASES_2"/>
    <property type="match status" value="1"/>
</dbReference>
<dbReference type="PROSITE" id="PS50158">
    <property type="entry name" value="ZF_CCHC"/>
    <property type="match status" value="1"/>
</dbReference>
<dbReference type="InterPro" id="IPR001878">
    <property type="entry name" value="Znf_CCHC"/>
</dbReference>
<keyword evidence="7" id="KW-1185">Reference proteome</keyword>
<feature type="domain" description="CCHC-type" evidence="4">
    <location>
        <begin position="332"/>
        <end position="348"/>
    </location>
</feature>
<dbReference type="Gene3D" id="4.10.60.10">
    <property type="entry name" value="Zinc finger, CCHC-type"/>
    <property type="match status" value="1"/>
</dbReference>
<reference evidence="6 7" key="1">
    <citation type="submission" date="2022-01" db="EMBL/GenBank/DDBJ databases">
        <title>A chromosomal length assembly of Cordylochernes scorpioides.</title>
        <authorList>
            <person name="Zeh D."/>
            <person name="Zeh J."/>
        </authorList>
    </citation>
    <scope>NUCLEOTIDE SEQUENCE [LARGE SCALE GENOMIC DNA]</scope>
    <source>
        <strain evidence="6">IN4F17</strain>
        <tissue evidence="6">Whole Body</tissue>
    </source>
</reference>
<evidence type="ECO:0000313" key="6">
    <source>
        <dbReference type="EMBL" id="UYV78581.1"/>
    </source>
</evidence>
<organism evidence="6 7">
    <name type="scientific">Cordylochernes scorpioides</name>
    <dbReference type="NCBI Taxonomy" id="51811"/>
    <lineage>
        <taxon>Eukaryota</taxon>
        <taxon>Metazoa</taxon>
        <taxon>Ecdysozoa</taxon>
        <taxon>Arthropoda</taxon>
        <taxon>Chelicerata</taxon>
        <taxon>Arachnida</taxon>
        <taxon>Pseudoscorpiones</taxon>
        <taxon>Cheliferoidea</taxon>
        <taxon>Chernetidae</taxon>
        <taxon>Cordylochernes</taxon>
    </lineage>
</organism>
<dbReference type="CDD" id="cd01285">
    <property type="entry name" value="nucleoside_deaminase"/>
    <property type="match status" value="1"/>
</dbReference>
<dbReference type="Proteomes" id="UP001235939">
    <property type="component" value="Chromosome 16"/>
</dbReference>
<dbReference type="EMBL" id="CP092878">
    <property type="protein sequence ID" value="UYV78581.1"/>
    <property type="molecule type" value="Genomic_DNA"/>
</dbReference>
<feature type="domain" description="CMP/dCMP-type deaminase" evidence="5">
    <location>
        <begin position="321"/>
        <end position="457"/>
    </location>
</feature>
<evidence type="ECO:0000256" key="1">
    <source>
        <dbReference type="ARBA" id="ARBA00022694"/>
    </source>
</evidence>
<dbReference type="InterPro" id="IPR058535">
    <property type="entry name" value="MafB19-deam"/>
</dbReference>
<comment type="similarity">
    <text evidence="2">Belongs to the cytidine and deoxycytidylate deaminase family. ADAT3 subfamily.</text>
</comment>
<dbReference type="SMART" id="SM00343">
    <property type="entry name" value="ZnF_C2HC"/>
    <property type="match status" value="1"/>
</dbReference>
<dbReference type="InterPro" id="IPR012337">
    <property type="entry name" value="RNaseH-like_sf"/>
</dbReference>
<dbReference type="InterPro" id="IPR036397">
    <property type="entry name" value="RNaseH_sf"/>
</dbReference>
<keyword evidence="1" id="KW-0819">tRNA processing</keyword>
<dbReference type="Pfam" id="PF00098">
    <property type="entry name" value="zf-CCHC"/>
    <property type="match status" value="1"/>
</dbReference>
<evidence type="ECO:0000256" key="3">
    <source>
        <dbReference type="PROSITE-ProRule" id="PRU00047"/>
    </source>
</evidence>
<dbReference type="InterPro" id="IPR002125">
    <property type="entry name" value="CMP_dCMP_dom"/>
</dbReference>
<evidence type="ECO:0000256" key="2">
    <source>
        <dbReference type="ARBA" id="ARBA00038160"/>
    </source>
</evidence>
<dbReference type="PANTHER" id="PTHR11079:SF156">
    <property type="entry name" value="INACTIVE TRNA-SPECIFIC ADENOSINE DEAMINASE-LIKE PROTEIN 3-RELATED"/>
    <property type="match status" value="1"/>
</dbReference>
<dbReference type="InterPro" id="IPR016193">
    <property type="entry name" value="Cytidine_deaminase-like"/>
</dbReference>
<sequence>MYNISFLILAPNFPLKKFLEHISCWPDHDKVHEMDATDGSHSNSLLLFFLEQLNLNAIEKFFLMGQKCWVIPPAILLNVLWHCYSGWVTASRLMCHSIGRVLEGQLFSQTEVEKFQSYMKLALEAAGSSASFLDVPSRRPLKKPSTKNPSKKHMCSWQLRDKISRNIIGYLQKLSKIHFQWIPTHVGIEGNEAVDVLAKKAVVVDPQRSLVMSTAGDRRDQHPVQHAVMVAIDLVAQGQGGGHWEFAAPGAEVDDQDIAYSMLSGLPDSFDTLVMSFGNVEDSDFTSNKVRNTLLTEYERRSAREGASSGLGKALNFSKDDTRKTSRKQGVKCYRCSKIGHIAKDCRSSINRDYKADKSYSRKKDSFKSPERLGVFIGSQADFHTEHPSMLEEKGPYLCTGYDIFVTREPCIMCSMALLHSRIRRVFYGAPNPTEGGLGSVYKVHVLQMTNHRFEVWKDLLLKECSHILQSPSDT</sequence>
<keyword evidence="3" id="KW-0479">Metal-binding</keyword>
<gene>
    <name evidence="6" type="ORF">LAZ67_16002058</name>
</gene>